<dbReference type="STRING" id="1907939.BKL49_02560"/>
<keyword evidence="3" id="KW-1185">Reference proteome</keyword>
<accession>A0A1V3JTB6</accession>
<evidence type="ECO:0000313" key="3">
    <source>
        <dbReference type="Proteomes" id="UP000188602"/>
    </source>
</evidence>
<feature type="signal peptide" evidence="1">
    <location>
        <begin position="1"/>
        <end position="26"/>
    </location>
</feature>
<keyword evidence="1" id="KW-0732">Signal</keyword>
<dbReference type="InterPro" id="IPR038483">
    <property type="entry name" value="YcfL-like_sf"/>
</dbReference>
<dbReference type="InterPro" id="IPR010824">
    <property type="entry name" value="DUF1425"/>
</dbReference>
<gene>
    <name evidence="2" type="ORF">BKL49_02560</name>
</gene>
<dbReference type="EMBL" id="MLHQ01000008">
    <property type="protein sequence ID" value="OOF59693.1"/>
    <property type="molecule type" value="Genomic_DNA"/>
</dbReference>
<comment type="caution">
    <text evidence="2">The sequence shown here is derived from an EMBL/GenBank/DDBJ whole genome shotgun (WGS) entry which is preliminary data.</text>
</comment>
<evidence type="ECO:0000256" key="1">
    <source>
        <dbReference type="SAM" id="SignalP"/>
    </source>
</evidence>
<dbReference type="PROSITE" id="PS51257">
    <property type="entry name" value="PROKAR_LIPOPROTEIN"/>
    <property type="match status" value="1"/>
</dbReference>
<dbReference type="AlphaFoldDB" id="A0A1V3JTB6"/>
<sequence length="116" mass="13055">MKKSLIFLAALVLAACSASNPNLVHTDTPILNITAELAPRIEAKAGSNSAWVKNKSTQPLNVNYHLFWYDAQGVTQVWEQQRESVSGNFRLQPQEQKAIELIKPTPESTNYRLYLQ</sequence>
<dbReference type="Proteomes" id="UP000188602">
    <property type="component" value="Unassembled WGS sequence"/>
</dbReference>
<organism evidence="2 3">
    <name type="scientific">Rodentibacter myodis</name>
    <dbReference type="NCBI Taxonomy" id="1907939"/>
    <lineage>
        <taxon>Bacteria</taxon>
        <taxon>Pseudomonadati</taxon>
        <taxon>Pseudomonadota</taxon>
        <taxon>Gammaproteobacteria</taxon>
        <taxon>Pasteurellales</taxon>
        <taxon>Pasteurellaceae</taxon>
        <taxon>Rodentibacter</taxon>
    </lineage>
</organism>
<proteinExistence type="predicted"/>
<dbReference type="Pfam" id="PF07233">
    <property type="entry name" value="DUF1425"/>
    <property type="match status" value="1"/>
</dbReference>
<name>A0A1V3JTB6_9PAST</name>
<reference evidence="2 3" key="1">
    <citation type="submission" date="2016-10" db="EMBL/GenBank/DDBJ databases">
        <title>Rodentibacter gen. nov. and new species.</title>
        <authorList>
            <person name="Christensen H."/>
        </authorList>
    </citation>
    <scope>NUCLEOTIDE SEQUENCE [LARGE SCALE GENOMIC DNA]</scope>
    <source>
        <strain evidence="2 3">Ac151</strain>
    </source>
</reference>
<dbReference type="Gene3D" id="2.60.40.3230">
    <property type="match status" value="1"/>
</dbReference>
<evidence type="ECO:0008006" key="4">
    <source>
        <dbReference type="Google" id="ProtNLM"/>
    </source>
</evidence>
<protein>
    <recommendedName>
        <fullName evidence="4">DUF1425 domain-containing protein</fullName>
    </recommendedName>
</protein>
<feature type="chain" id="PRO_5010744161" description="DUF1425 domain-containing protein" evidence="1">
    <location>
        <begin position="27"/>
        <end position="116"/>
    </location>
</feature>
<dbReference type="CDD" id="cd09030">
    <property type="entry name" value="DUF1425"/>
    <property type="match status" value="1"/>
</dbReference>
<dbReference type="OrthoDB" id="5690781at2"/>
<dbReference type="RefSeq" id="WP_077423074.1">
    <property type="nucleotide sequence ID" value="NZ_MLHQ01000008.1"/>
</dbReference>
<evidence type="ECO:0000313" key="2">
    <source>
        <dbReference type="EMBL" id="OOF59693.1"/>
    </source>
</evidence>